<keyword evidence="1" id="KW-0175">Coiled coil</keyword>
<evidence type="ECO:0000313" key="2">
    <source>
        <dbReference type="EMBL" id="EFQ03835.1"/>
    </source>
</evidence>
<feature type="coiled-coil region" evidence="1">
    <location>
        <begin position="293"/>
        <end position="327"/>
    </location>
</feature>
<evidence type="ECO:0000256" key="1">
    <source>
        <dbReference type="SAM" id="Coils"/>
    </source>
</evidence>
<accession>E2ZCR4</accession>
<protein>
    <submittedName>
        <fullName evidence="2">Uncharacterized protein</fullName>
    </submittedName>
</protein>
<comment type="caution">
    <text evidence="2">The sequence shown here is derived from an EMBL/GenBank/DDBJ whole genome shotgun (WGS) entry which is preliminary data.</text>
</comment>
<dbReference type="EMBL" id="AECS01000037">
    <property type="protein sequence ID" value="EFQ03835.1"/>
    <property type="molecule type" value="Genomic_DNA"/>
</dbReference>
<keyword evidence="3" id="KW-1185">Reference proteome</keyword>
<sequence length="475" mass="53928">MLLFSTRLPLKESVIKEDIIELIREWITGSPHYGFENLEYTISDGDKVFVSGNTTVSFKTFTDSKVDVLACRLEEREDNKCWQSDCIYIDKDGTKQFLVQLQRMVDSFTPRDLPSGNKPYIVRTCMENGYCRNDGPFAIQSEYYIVEEGYVDTAVAVMNGVADYSLPVVYLSVGENGRTVVPPNYLAKKLGGVAHVLVETDKNTSWVLRERTHENNVHNGYAGIYFPGTPDYRRHAPADYNRDGKAMADAIIADIWSMLITRSDVSDYNWTQVNSHKAKQSLQGLHGEGTQAQEQLDLYMEAFDQENKELQQQVEELSSQNYILRARLDAMTASLADSAAGEAFYCRGEEKDFYDGETNDLLYSILSQVKNRYEETSRPYTLIEDLLQANPRVGEGEKIARSIRDLFGRGCRMSSSEQARLKDLGFTVIDEGPHFKLQFHDGRYTFSIPRTPSDHREGKNTASDICKAIAIERKL</sequence>
<dbReference type="STRING" id="706434.HMPREF9429_01017"/>
<dbReference type="HOGENOM" id="CLU_045524_0_0_9"/>
<evidence type="ECO:0000313" key="3">
    <source>
        <dbReference type="Proteomes" id="UP000003195"/>
    </source>
</evidence>
<organism evidence="2 3">
    <name type="scientific">Megasphaera micronuciformis F0359</name>
    <dbReference type="NCBI Taxonomy" id="706434"/>
    <lineage>
        <taxon>Bacteria</taxon>
        <taxon>Bacillati</taxon>
        <taxon>Bacillota</taxon>
        <taxon>Negativicutes</taxon>
        <taxon>Veillonellales</taxon>
        <taxon>Veillonellaceae</taxon>
        <taxon>Megasphaera</taxon>
    </lineage>
</organism>
<dbReference type="OrthoDB" id="6057646at2"/>
<dbReference type="AlphaFoldDB" id="E2ZCR4"/>
<name>E2ZCR4_9FIRM</name>
<gene>
    <name evidence="2" type="ORF">HMPREF9429_01017</name>
</gene>
<proteinExistence type="predicted"/>
<dbReference type="RefSeq" id="WP_006942087.1">
    <property type="nucleotide sequence ID" value="NZ_GL538208.1"/>
</dbReference>
<dbReference type="eggNOG" id="ENOG502Z8RR">
    <property type="taxonomic scope" value="Bacteria"/>
</dbReference>
<dbReference type="Proteomes" id="UP000003195">
    <property type="component" value="Unassembled WGS sequence"/>
</dbReference>
<reference evidence="2 3" key="1">
    <citation type="submission" date="2010-08" db="EMBL/GenBank/DDBJ databases">
        <authorList>
            <person name="Weinstock G."/>
            <person name="Sodergren E."/>
            <person name="Clifton S."/>
            <person name="Fulton L."/>
            <person name="Fulton B."/>
            <person name="Courtney L."/>
            <person name="Fronick C."/>
            <person name="Harrison M."/>
            <person name="Strong C."/>
            <person name="Farmer C."/>
            <person name="Delahaunty K."/>
            <person name="Markovic C."/>
            <person name="Hall O."/>
            <person name="Minx P."/>
            <person name="Tomlinson C."/>
            <person name="Mitreva M."/>
            <person name="Hou S."/>
            <person name="Chen J."/>
            <person name="Wollam A."/>
            <person name="Pepin K.H."/>
            <person name="Johnson M."/>
            <person name="Bhonagiri V."/>
            <person name="Zhang X."/>
            <person name="Suruliraj S."/>
            <person name="Warren W."/>
            <person name="Chinwalla A."/>
            <person name="Mardis E.R."/>
            <person name="Wilson R.K."/>
        </authorList>
    </citation>
    <scope>NUCLEOTIDE SEQUENCE [LARGE SCALE GENOMIC DNA]</scope>
    <source>
        <strain evidence="2 3">F0359</strain>
    </source>
</reference>